<protein>
    <submittedName>
        <fullName evidence="1">Uncharacterized protein</fullName>
    </submittedName>
</protein>
<dbReference type="KEGG" id="cuo:CUROG_05675"/>
<organism evidence="1 2">
    <name type="scientific">Corynebacterium urogenitale</name>
    <dbReference type="NCBI Taxonomy" id="2487892"/>
    <lineage>
        <taxon>Bacteria</taxon>
        <taxon>Bacillati</taxon>
        <taxon>Actinomycetota</taxon>
        <taxon>Actinomycetes</taxon>
        <taxon>Mycobacteriales</taxon>
        <taxon>Corynebacteriaceae</taxon>
        <taxon>Corynebacterium</taxon>
    </lineage>
</organism>
<keyword evidence="2" id="KW-1185">Reference proteome</keyword>
<reference evidence="2" key="1">
    <citation type="submission" date="2019-10" db="EMBL/GenBank/DDBJ databases">
        <title>Complete genome sequence of Corynebacterium urogenitalis DSM 108747, isolated from the genital tract of a cow.</title>
        <authorList>
            <person name="Ruckert C."/>
            <person name="Ballas P."/>
            <person name="Wagener K."/>
            <person name="Drillich M."/>
            <person name="Kaempfer P."/>
            <person name="Busse H.-J."/>
            <person name="Ehling-Schulz M."/>
        </authorList>
    </citation>
    <scope>NUCLEOTIDE SEQUENCE [LARGE SCALE GENOMIC DNA]</scope>
    <source>
        <strain evidence="2">LMM 1652</strain>
    </source>
</reference>
<name>A0A5J6Z5Y0_9CORY</name>
<dbReference type="Proteomes" id="UP000326711">
    <property type="component" value="Chromosome"/>
</dbReference>
<proteinExistence type="predicted"/>
<sequence length="269" mass="27506">MEGMIPELRSVGLDFQKWQDALEAAYASGRLTVSGEVRDGQVLQYDDPAGSRLVVLAVPPYGSFASYAGGVETSAHISMINDIVGVLDIVEDNPMLQVSGQQAPIISSLTATVAQGPMLADGEPLEYQPVQVTALATDVKVYANATEYAKDGGLKVGIVDSQGIKDMNSGAVSPHATATIAVEAVSFAKKTTELTGQKFWVCTVRSPFDFSVVVPAEQINVAEATMDGSSLPAGAVIAGTVQFTAGAVDPASCSSGGGCGSGACGCGGH</sequence>
<accession>A0A5J6Z5Y0</accession>
<dbReference type="AlphaFoldDB" id="A0A5J6Z5Y0"/>
<evidence type="ECO:0000313" key="1">
    <source>
        <dbReference type="EMBL" id="QFQ02498.1"/>
    </source>
</evidence>
<dbReference type="EMBL" id="CP045032">
    <property type="protein sequence ID" value="QFQ02498.1"/>
    <property type="molecule type" value="Genomic_DNA"/>
</dbReference>
<gene>
    <name evidence="1" type="ORF">CUROG_05675</name>
</gene>
<evidence type="ECO:0000313" key="2">
    <source>
        <dbReference type="Proteomes" id="UP000326711"/>
    </source>
</evidence>